<dbReference type="RefSeq" id="WP_155435094.1">
    <property type="nucleotide sequence ID" value="NZ_JBHLXK010000005.1"/>
</dbReference>
<sequence length="324" mass="32834">MSTISALTSRNLPASLYAGSSQIDSKTNASRQVKASDTVPASANPVSSIASSSASNALDQHLAAVGNDTIDYAQSFLSSFAQSLFGSSGKDAQISFDSASLDTSSTVAAGVRQSSGSFGSSSAAAFQLSDSSHFIGKGTITTADGRKFDFEVEVQYDAQLSAAASRSSNTLNDSAQTNRSLTTNASDLPKVQVPNIDFPGTLSDLFKLIGLDLQTALSTGDNTPDRSSDGIDRNTLRSLSLRLLNLVNSKDTNTYSAPSAADKAKAATAGDADASKAQAAPASSADTGTSAAAASNAVVSNTVASAPDQDGDSDSRQTVADIGA</sequence>
<feature type="compositionally biased region" description="Low complexity" evidence="1">
    <location>
        <begin position="256"/>
        <end position="306"/>
    </location>
</feature>
<accession>A0ABW9SNG6</accession>
<comment type="caution">
    <text evidence="2">The sequence shown here is derived from an EMBL/GenBank/DDBJ whole genome shotgun (WGS) entry which is preliminary data.</text>
</comment>
<gene>
    <name evidence="2" type="ORF">GM655_13010</name>
</gene>
<proteinExistence type="predicted"/>
<evidence type="ECO:0000313" key="2">
    <source>
        <dbReference type="EMBL" id="MTW33737.1"/>
    </source>
</evidence>
<evidence type="ECO:0000313" key="3">
    <source>
        <dbReference type="Proteomes" id="UP000735592"/>
    </source>
</evidence>
<keyword evidence="3" id="KW-1185">Reference proteome</keyword>
<feature type="region of interest" description="Disordered" evidence="1">
    <location>
        <begin position="167"/>
        <end position="186"/>
    </location>
</feature>
<protein>
    <recommendedName>
        <fullName evidence="4">DUF5610 domain-containing protein</fullName>
    </recommendedName>
</protein>
<organism evidence="2 3">
    <name type="scientific">Pseudoduganella danionis</name>
    <dbReference type="NCBI Taxonomy" id="1890295"/>
    <lineage>
        <taxon>Bacteria</taxon>
        <taxon>Pseudomonadati</taxon>
        <taxon>Pseudomonadota</taxon>
        <taxon>Betaproteobacteria</taxon>
        <taxon>Burkholderiales</taxon>
        <taxon>Oxalobacteraceae</taxon>
        <taxon>Telluria group</taxon>
        <taxon>Pseudoduganella</taxon>
    </lineage>
</organism>
<name>A0ABW9SNG6_9BURK</name>
<evidence type="ECO:0000256" key="1">
    <source>
        <dbReference type="SAM" id="MobiDB-lite"/>
    </source>
</evidence>
<evidence type="ECO:0008006" key="4">
    <source>
        <dbReference type="Google" id="ProtNLM"/>
    </source>
</evidence>
<dbReference type="EMBL" id="WNKW01000003">
    <property type="protein sequence ID" value="MTW33737.1"/>
    <property type="molecule type" value="Genomic_DNA"/>
</dbReference>
<reference evidence="2 3" key="1">
    <citation type="submission" date="2019-11" db="EMBL/GenBank/DDBJ databases">
        <title>Type strains purchased from KCTC, JCM and DSMZ.</title>
        <authorList>
            <person name="Lu H."/>
        </authorList>
    </citation>
    <scope>NUCLEOTIDE SEQUENCE [LARGE SCALE GENOMIC DNA]</scope>
    <source>
        <strain evidence="2 3">DSM 103461</strain>
    </source>
</reference>
<feature type="region of interest" description="Disordered" evidence="1">
    <location>
        <begin position="252"/>
        <end position="324"/>
    </location>
</feature>
<dbReference type="Proteomes" id="UP000735592">
    <property type="component" value="Unassembled WGS sequence"/>
</dbReference>